<evidence type="ECO:0000313" key="2">
    <source>
        <dbReference type="EMBL" id="EBO7435169.1"/>
    </source>
</evidence>
<dbReference type="Pfam" id="PF01656">
    <property type="entry name" value="CbiA"/>
    <property type="match status" value="1"/>
</dbReference>
<sequence length="217" mass="23904">MLAISIYNKKGGVGKSLFSIVISSWFGHNGKKTTLLDLDPQGGSLLFASIAEEAGTKLTFNVARKPTSKDVDVFVFDHSPGIHSGGDGQLAPFVIIPTILDASSYSATLKSVQELREQGKTDNDFIVVPNRVEIQNKEQLDLLIKLQEEHRAAGHDYDLPYIKKRVAYPRSYNNGVTIFEDKTGLPLVSDARKEFELLMEAVGQKIKAGVEARRNKS</sequence>
<dbReference type="InterPro" id="IPR002586">
    <property type="entry name" value="CobQ/CobB/MinD/ParA_Nub-bd_dom"/>
</dbReference>
<protein>
    <submittedName>
        <fullName evidence="2">ParA family protein</fullName>
    </submittedName>
</protein>
<proteinExistence type="predicted"/>
<dbReference type="InterPro" id="IPR027417">
    <property type="entry name" value="P-loop_NTPase"/>
</dbReference>
<dbReference type="Gene3D" id="3.40.50.300">
    <property type="entry name" value="P-loop containing nucleotide triphosphate hydrolases"/>
    <property type="match status" value="1"/>
</dbReference>
<name>A0A5U1KR83_SALER</name>
<feature type="domain" description="CobQ/CobB/MinD/ParA nucleotide binding" evidence="1">
    <location>
        <begin position="4"/>
        <end position="176"/>
    </location>
</feature>
<dbReference type="AlphaFoldDB" id="A0A5U1KR83"/>
<dbReference type="SUPFAM" id="SSF52540">
    <property type="entry name" value="P-loop containing nucleoside triphosphate hydrolases"/>
    <property type="match status" value="1"/>
</dbReference>
<accession>A0A5U1KR83</accession>
<dbReference type="PANTHER" id="PTHR13696:SF99">
    <property type="entry name" value="COBYRINIC ACID AC-DIAMIDE SYNTHASE"/>
    <property type="match status" value="1"/>
</dbReference>
<comment type="caution">
    <text evidence="2">The sequence shown here is derived from an EMBL/GenBank/DDBJ whole genome shotgun (WGS) entry which is preliminary data.</text>
</comment>
<dbReference type="CDD" id="cd02042">
    <property type="entry name" value="ParAB_family"/>
    <property type="match status" value="1"/>
</dbReference>
<dbReference type="PANTHER" id="PTHR13696">
    <property type="entry name" value="P-LOOP CONTAINING NUCLEOSIDE TRIPHOSPHATE HYDROLASE"/>
    <property type="match status" value="1"/>
</dbReference>
<reference evidence="2" key="1">
    <citation type="submission" date="2018-08" db="EMBL/GenBank/DDBJ databases">
        <authorList>
            <consortium name="PulseNet: The National Subtyping Network for Foodborne Disease Surveillance"/>
            <person name="Tarr C.L."/>
            <person name="Trees E."/>
            <person name="Katz L.S."/>
            <person name="Carleton-Romer H.A."/>
            <person name="Stroika S."/>
            <person name="Kucerova Z."/>
            <person name="Roache K.F."/>
            <person name="Sabol A.L."/>
            <person name="Besser J."/>
            <person name="Gerner-Smidt P."/>
        </authorList>
    </citation>
    <scope>NUCLEOTIDE SEQUENCE</scope>
    <source>
        <strain evidence="2">PNUSAS046152</strain>
    </source>
</reference>
<organism evidence="2">
    <name type="scientific">Salmonella enterica</name>
    <name type="common">Salmonella choleraesuis</name>
    <dbReference type="NCBI Taxonomy" id="28901"/>
    <lineage>
        <taxon>Bacteria</taxon>
        <taxon>Pseudomonadati</taxon>
        <taxon>Pseudomonadota</taxon>
        <taxon>Gammaproteobacteria</taxon>
        <taxon>Enterobacterales</taxon>
        <taxon>Enterobacteriaceae</taxon>
        <taxon>Salmonella</taxon>
    </lineage>
</organism>
<dbReference type="InterPro" id="IPR050678">
    <property type="entry name" value="DNA_Partitioning_ATPase"/>
</dbReference>
<dbReference type="EMBL" id="AAGJMH010000034">
    <property type="protein sequence ID" value="EBO7435169.1"/>
    <property type="molecule type" value="Genomic_DNA"/>
</dbReference>
<gene>
    <name evidence="2" type="ORF">D0U91_22965</name>
</gene>
<evidence type="ECO:0000259" key="1">
    <source>
        <dbReference type="Pfam" id="PF01656"/>
    </source>
</evidence>